<comment type="caution">
    <text evidence="3">The sequence shown here is derived from an EMBL/GenBank/DDBJ whole genome shotgun (WGS) entry which is preliminary data.</text>
</comment>
<dbReference type="PANTHER" id="PTHR37549:SF1">
    <property type="entry name" value="LIPOPROTEIN LPRI"/>
    <property type="match status" value="1"/>
</dbReference>
<evidence type="ECO:0000256" key="1">
    <source>
        <dbReference type="SAM" id="SignalP"/>
    </source>
</evidence>
<dbReference type="InterPro" id="IPR052755">
    <property type="entry name" value="Lysozyme_Inhibitor_LprI"/>
</dbReference>
<protein>
    <recommendedName>
        <fullName evidence="2">Lysozyme inhibitor LprI-like N-terminal domain-containing protein</fullName>
    </recommendedName>
</protein>
<feature type="chain" id="PRO_5045801261" description="Lysozyme inhibitor LprI-like N-terminal domain-containing protein" evidence="1">
    <location>
        <begin position="25"/>
        <end position="253"/>
    </location>
</feature>
<sequence length="253" mass="28212">MLRAASVLTATLMTAFATPLLAMSADDARYIEQEFEGVYSQSDKFVPGVGEVAQSLFRVAHVEGALLMAFSRTSLGPVLESVDRENQSINFRLGEGGRLATLQRTGGMARLTTPHRGTDYLTFVRRPARDDYDELGVAFLLAKGYEADEAERIVAGGPEETGPSFDCSQAGTDIERMICESDRLSELDRALSSLFQRVVSADGDAEFWRADQREWIEERNDCQVEACMTFEYQQRLEELGDIMNHLSKPAEFR</sequence>
<feature type="domain" description="Lysozyme inhibitor LprI-like N-terminal" evidence="2">
    <location>
        <begin position="168"/>
        <end position="239"/>
    </location>
</feature>
<dbReference type="InterPro" id="IPR009739">
    <property type="entry name" value="LprI-like_N"/>
</dbReference>
<accession>A0ABT4ITZ4</accession>
<evidence type="ECO:0000313" key="4">
    <source>
        <dbReference type="Proteomes" id="UP001321125"/>
    </source>
</evidence>
<reference evidence="3 4" key="1">
    <citation type="submission" date="2022-02" db="EMBL/GenBank/DDBJ databases">
        <title>Study of halophilic communities from a Mexican lake.</title>
        <authorList>
            <person name="Hernandez-Soto L.M."/>
            <person name="Martinez-Abarca F."/>
            <person name="Ramirez-Saad H.C."/>
            <person name="Aguirre-Garrido J.F."/>
        </authorList>
    </citation>
    <scope>NUCLEOTIDE SEQUENCE [LARGE SCALE GENOMIC DNA]</scope>
    <source>
        <strain evidence="3 4">Hjan13</strain>
    </source>
</reference>
<dbReference type="EMBL" id="JAKNQU010000002">
    <property type="protein sequence ID" value="MCZ0926467.1"/>
    <property type="molecule type" value="Genomic_DNA"/>
</dbReference>
<dbReference type="PANTHER" id="PTHR37549">
    <property type="entry name" value="LIPOPROTEIN LPRI"/>
    <property type="match status" value="1"/>
</dbReference>
<proteinExistence type="predicted"/>
<organism evidence="3 4">
    <name type="scientific">Vreelandella janggokensis</name>
    <dbReference type="NCBI Taxonomy" id="370767"/>
    <lineage>
        <taxon>Bacteria</taxon>
        <taxon>Pseudomonadati</taxon>
        <taxon>Pseudomonadota</taxon>
        <taxon>Gammaproteobacteria</taxon>
        <taxon>Oceanospirillales</taxon>
        <taxon>Halomonadaceae</taxon>
        <taxon>Vreelandella</taxon>
    </lineage>
</organism>
<keyword evidence="4" id="KW-1185">Reference proteome</keyword>
<evidence type="ECO:0000259" key="2">
    <source>
        <dbReference type="Pfam" id="PF07007"/>
    </source>
</evidence>
<gene>
    <name evidence="3" type="ORF">L0635_05140</name>
</gene>
<dbReference type="Pfam" id="PF07007">
    <property type="entry name" value="LprI"/>
    <property type="match status" value="1"/>
</dbReference>
<dbReference type="Proteomes" id="UP001321125">
    <property type="component" value="Unassembled WGS sequence"/>
</dbReference>
<name>A0ABT4ITZ4_9GAMM</name>
<evidence type="ECO:0000313" key="3">
    <source>
        <dbReference type="EMBL" id="MCZ0926467.1"/>
    </source>
</evidence>
<keyword evidence="1" id="KW-0732">Signal</keyword>
<feature type="signal peptide" evidence="1">
    <location>
        <begin position="1"/>
        <end position="24"/>
    </location>
</feature>
<dbReference type="RefSeq" id="WP_268901298.1">
    <property type="nucleotide sequence ID" value="NZ_JAKNQT010000001.1"/>
</dbReference>